<proteinExistence type="predicted"/>
<name>A0ABR0LGC6_9PEZI</name>
<feature type="compositionally biased region" description="Basic and acidic residues" evidence="1">
    <location>
        <begin position="104"/>
        <end position="115"/>
    </location>
</feature>
<feature type="compositionally biased region" description="Acidic residues" evidence="1">
    <location>
        <begin position="61"/>
        <end position="103"/>
    </location>
</feature>
<dbReference type="EMBL" id="JAVRRR010000025">
    <property type="protein sequence ID" value="KAK5147799.1"/>
    <property type="molecule type" value="Genomic_DNA"/>
</dbReference>
<comment type="caution">
    <text evidence="2">The sequence shown here is derived from an EMBL/GenBank/DDBJ whole genome shotgun (WGS) entry which is preliminary data.</text>
</comment>
<evidence type="ECO:0000313" key="2">
    <source>
        <dbReference type="EMBL" id="KAK5147799.1"/>
    </source>
</evidence>
<reference evidence="2 3" key="1">
    <citation type="submission" date="2023-08" db="EMBL/GenBank/DDBJ databases">
        <title>Black Yeasts Isolated from many extreme environments.</title>
        <authorList>
            <person name="Coleine C."/>
            <person name="Stajich J.E."/>
            <person name="Selbmann L."/>
        </authorList>
    </citation>
    <scope>NUCLEOTIDE SEQUENCE [LARGE SCALE GENOMIC DNA]</scope>
    <source>
        <strain evidence="2 3">CCFEE 5386</strain>
    </source>
</reference>
<accession>A0ABR0LGC6</accession>
<evidence type="ECO:0000313" key="3">
    <source>
        <dbReference type="Proteomes" id="UP001308179"/>
    </source>
</evidence>
<dbReference type="InterPro" id="IPR036770">
    <property type="entry name" value="Ankyrin_rpt-contain_sf"/>
</dbReference>
<sequence length="405" mass="45393">MVYDDTGKGTWRQYRILFPYEDGAIAQGYWFMLDRHACQWKTIGWGLRSPGHDVEDDIEVATSGDEEEDEEKDEEEEEEKDEEEHEEEAAEDDEEEDAEEEDKEEGKERQDKRDSSVVIAPGNTVDSSHRHARSQVACNDYGGNNSLALRFSSLSLQSSREKQLLDSFCVTNDVANLQGMLNRNSDPLTLIESQESSLIATCEEGHGEVVATLLDYGVSLTAKDRYGDTALQKAINAGFGSIGLRLIEAGANITGIDSKGSTLLNAAGEMLKRQKELIGLDRLCLANALGEDYEEEYIDRVQTRLSRRDAEVSALMKVICYCEASELQWRAEAELKRVELLHGIEQATHVDRHGTFDHALIIRRVLDQIFDTPRDTGTSTRVTDSVATDGRTYIANHGNYRLSGW</sequence>
<evidence type="ECO:0000256" key="1">
    <source>
        <dbReference type="SAM" id="MobiDB-lite"/>
    </source>
</evidence>
<dbReference type="Gene3D" id="1.25.40.20">
    <property type="entry name" value="Ankyrin repeat-containing domain"/>
    <property type="match status" value="1"/>
</dbReference>
<feature type="region of interest" description="Disordered" evidence="1">
    <location>
        <begin position="61"/>
        <end position="132"/>
    </location>
</feature>
<protein>
    <submittedName>
        <fullName evidence="2">Uncharacterized protein</fullName>
    </submittedName>
</protein>
<gene>
    <name evidence="2" type="ORF">LTR32_000818</name>
</gene>
<organism evidence="2 3">
    <name type="scientific">Rachicladosporium monterosium</name>
    <dbReference type="NCBI Taxonomy" id="1507873"/>
    <lineage>
        <taxon>Eukaryota</taxon>
        <taxon>Fungi</taxon>
        <taxon>Dikarya</taxon>
        <taxon>Ascomycota</taxon>
        <taxon>Pezizomycotina</taxon>
        <taxon>Dothideomycetes</taxon>
        <taxon>Dothideomycetidae</taxon>
        <taxon>Cladosporiales</taxon>
        <taxon>Cladosporiaceae</taxon>
        <taxon>Rachicladosporium</taxon>
    </lineage>
</organism>
<dbReference type="SUPFAM" id="SSF48403">
    <property type="entry name" value="Ankyrin repeat"/>
    <property type="match status" value="1"/>
</dbReference>
<dbReference type="Proteomes" id="UP001308179">
    <property type="component" value="Unassembled WGS sequence"/>
</dbReference>
<keyword evidence="3" id="KW-1185">Reference proteome</keyword>